<keyword evidence="1" id="KW-0175">Coiled coil</keyword>
<accession>A0A9P9WL30</accession>
<feature type="compositionally biased region" description="Basic and acidic residues" evidence="2">
    <location>
        <begin position="271"/>
        <end position="282"/>
    </location>
</feature>
<feature type="region of interest" description="Disordered" evidence="2">
    <location>
        <begin position="1"/>
        <end position="22"/>
    </location>
</feature>
<dbReference type="AlphaFoldDB" id="A0A9P9WL30"/>
<proteinExistence type="predicted"/>
<protein>
    <submittedName>
        <fullName evidence="3">Uncharacterized protein</fullName>
    </submittedName>
</protein>
<dbReference type="Proteomes" id="UP000829685">
    <property type="component" value="Unassembled WGS sequence"/>
</dbReference>
<evidence type="ECO:0000256" key="1">
    <source>
        <dbReference type="SAM" id="Coils"/>
    </source>
</evidence>
<evidence type="ECO:0000256" key="2">
    <source>
        <dbReference type="SAM" id="MobiDB-lite"/>
    </source>
</evidence>
<gene>
    <name evidence="3" type="ORF">JX265_006842</name>
</gene>
<feature type="compositionally biased region" description="Low complexity" evidence="2">
    <location>
        <begin position="1"/>
        <end position="13"/>
    </location>
</feature>
<evidence type="ECO:0000313" key="4">
    <source>
        <dbReference type="Proteomes" id="UP000829685"/>
    </source>
</evidence>
<keyword evidence="4" id="KW-1185">Reference proteome</keyword>
<reference evidence="3" key="1">
    <citation type="submission" date="2021-03" db="EMBL/GenBank/DDBJ databases">
        <title>Revisited historic fungal species revealed as producer of novel bioactive compounds through whole genome sequencing and comparative genomics.</title>
        <authorList>
            <person name="Vignolle G.A."/>
            <person name="Hochenegger N."/>
            <person name="Mach R.L."/>
            <person name="Mach-Aigner A.R."/>
            <person name="Javad Rahimi M."/>
            <person name="Salim K.A."/>
            <person name="Chan C.M."/>
            <person name="Lim L.B.L."/>
            <person name="Cai F."/>
            <person name="Druzhinina I.S."/>
            <person name="U'Ren J.M."/>
            <person name="Derntl C."/>
        </authorList>
    </citation>
    <scope>NUCLEOTIDE SEQUENCE</scope>
    <source>
        <strain evidence="3">TUCIM 5799</strain>
    </source>
</reference>
<feature type="coiled-coil region" evidence="1">
    <location>
        <begin position="327"/>
        <end position="354"/>
    </location>
</feature>
<organism evidence="3 4">
    <name type="scientific">Neoarthrinium moseri</name>
    <dbReference type="NCBI Taxonomy" id="1658444"/>
    <lineage>
        <taxon>Eukaryota</taxon>
        <taxon>Fungi</taxon>
        <taxon>Dikarya</taxon>
        <taxon>Ascomycota</taxon>
        <taxon>Pezizomycotina</taxon>
        <taxon>Sordariomycetes</taxon>
        <taxon>Xylariomycetidae</taxon>
        <taxon>Amphisphaeriales</taxon>
        <taxon>Apiosporaceae</taxon>
        <taxon>Neoarthrinium</taxon>
    </lineage>
</organism>
<name>A0A9P9WL30_9PEZI</name>
<feature type="region of interest" description="Disordered" evidence="2">
    <location>
        <begin position="237"/>
        <end position="282"/>
    </location>
</feature>
<comment type="caution">
    <text evidence="3">The sequence shown here is derived from an EMBL/GenBank/DDBJ whole genome shotgun (WGS) entry which is preliminary data.</text>
</comment>
<sequence>MVSSSQASTASADVSDDDAGLKRDISLTQPEIGRLQGEGANQHEKHNRLEATVKWTDNGRCQEQAGLMFDLQYHAAYNTAFFKLRASVTMKNSPSPDQVSLFIFLAPEVIQTLSLSSDHPQDLGPDTVRLHFQLRDGQAATPTLVVPNSINPSHVAWKNKQSSSIWDSLRSLARATDFDVLCRLPRRVMSEARLQSLCEALSSHGVVSTPGFANLGGLYGGRGGKVVTDEVEVEAAVQPSDESPPAYQDLEPGPPMPPIVQGKSSNKRRRGNSDIDGQRILEKPREDLESTVAWLVTELKDHKAREAVMAAELQEYKLREAMLVTELKRVNEKVAKLTSQQEQHEAKCKALDDDMHDRIGAVEARLYELDEDLDLRVDSRLDETLDLKSDSIREELVDYIDENLPNRIQGVLEEATFSARF</sequence>
<dbReference type="EMBL" id="JAFIMR010000016">
    <property type="protein sequence ID" value="KAI1868863.1"/>
    <property type="molecule type" value="Genomic_DNA"/>
</dbReference>
<evidence type="ECO:0000313" key="3">
    <source>
        <dbReference type="EMBL" id="KAI1868863.1"/>
    </source>
</evidence>